<gene>
    <name evidence="2" type="ORF">HKX39_01160</name>
</gene>
<protein>
    <submittedName>
        <fullName evidence="2">Uncharacterized protein</fullName>
    </submittedName>
</protein>
<dbReference type="AlphaFoldDB" id="A0A849P5C4"/>
<dbReference type="EMBL" id="JABGBN010000001">
    <property type="protein sequence ID" value="NOL50788.1"/>
    <property type="molecule type" value="Genomic_DNA"/>
</dbReference>
<name>A0A849P5C4_9BURK</name>
<proteinExistence type="predicted"/>
<keyword evidence="1" id="KW-0175">Coiled coil</keyword>
<feature type="coiled-coil region" evidence="1">
    <location>
        <begin position="74"/>
        <end position="101"/>
    </location>
</feature>
<organism evidence="2 3">
    <name type="scientific">Pelistega suis</name>
    <dbReference type="NCBI Taxonomy" id="1631957"/>
    <lineage>
        <taxon>Bacteria</taxon>
        <taxon>Pseudomonadati</taxon>
        <taxon>Pseudomonadota</taxon>
        <taxon>Betaproteobacteria</taxon>
        <taxon>Burkholderiales</taxon>
        <taxon>Alcaligenaceae</taxon>
        <taxon>Pelistega</taxon>
    </lineage>
</organism>
<sequence>MIARSFLLFVGIAIGGVAVHYYDRAEWQKAQDAIDIAHQAAIKQAQEQGSVEVKALQQRLDEFEVKALLDQLMIDRYTREIAKLQDELSSVKSDLEFYEQVLPSGPAGGVSVRSFEVVQEGPMLSYKLLLSRHAVEGSTFKGRLQFIAKGRLNGKPETVDLVPAVMNAENELAVPSDKADTKTLLKDRATSTILSLQFERWQQAKGNLVLPAGFEPEEIVLNVLEGKHVRASKTVIVQAP</sequence>
<evidence type="ECO:0000256" key="1">
    <source>
        <dbReference type="SAM" id="Coils"/>
    </source>
</evidence>
<dbReference type="Proteomes" id="UP000537862">
    <property type="component" value="Unassembled WGS sequence"/>
</dbReference>
<accession>A0A849P5C4</accession>
<evidence type="ECO:0000313" key="2">
    <source>
        <dbReference type="EMBL" id="NOL50788.1"/>
    </source>
</evidence>
<comment type="caution">
    <text evidence="2">The sequence shown here is derived from an EMBL/GenBank/DDBJ whole genome shotgun (WGS) entry which is preliminary data.</text>
</comment>
<dbReference type="Pfam" id="PF20567">
    <property type="entry name" value="DUF6776"/>
    <property type="match status" value="1"/>
</dbReference>
<dbReference type="RefSeq" id="WP_171679477.1">
    <property type="nucleotide sequence ID" value="NZ_JABGBN010000001.1"/>
</dbReference>
<reference evidence="2 3" key="1">
    <citation type="submission" date="2020-05" db="EMBL/GenBank/DDBJ databases">
        <authorList>
            <person name="Niu N."/>
        </authorList>
    </citation>
    <scope>NUCLEOTIDE SEQUENCE [LARGE SCALE GENOMIC DNA]</scope>
    <source>
        <strain evidence="2 3">3340-03</strain>
    </source>
</reference>
<dbReference type="InterPro" id="IPR046703">
    <property type="entry name" value="DUF6776"/>
</dbReference>
<evidence type="ECO:0000313" key="3">
    <source>
        <dbReference type="Proteomes" id="UP000537862"/>
    </source>
</evidence>
<keyword evidence="3" id="KW-1185">Reference proteome</keyword>